<feature type="compositionally biased region" description="Polar residues" evidence="4">
    <location>
        <begin position="1"/>
        <end position="37"/>
    </location>
</feature>
<evidence type="ECO:0000256" key="1">
    <source>
        <dbReference type="ARBA" id="ARBA00022723"/>
    </source>
</evidence>
<evidence type="ECO:0000259" key="5">
    <source>
        <dbReference type="SMART" id="SM00356"/>
    </source>
</evidence>
<feature type="domain" description="C3H1-type" evidence="5">
    <location>
        <begin position="247"/>
        <end position="272"/>
    </location>
</feature>
<dbReference type="Pfam" id="PF00642">
    <property type="entry name" value="zf-CCCH"/>
    <property type="match status" value="1"/>
</dbReference>
<keyword evidence="2" id="KW-0863">Zinc-finger</keyword>
<keyword evidence="1" id="KW-0479">Metal-binding</keyword>
<evidence type="ECO:0000313" key="7">
    <source>
        <dbReference type="Proteomes" id="UP000838412"/>
    </source>
</evidence>
<sequence>MDQSQQGVQFGSSEDTGTAKFPSQEQLRWTRSSSSVMAEQHRVTDARRSGYVIPGTVRTPGLGRRVTRYKIVKSSTSAPGSISKRARPDPRTARYYVKTASGKLLVKGGVVYKLSSSRLTRASPLTCRTTQKTPTDKPTTHKEVKVNIRGEKFLLDASGKTLTRVKETAGVSTNETAGTQPGKEPSVPRGVSRVVICGVTYIRTAPGKLVRSPATNKVQEMASRAVQRSILTSQTARYRKTNRQAAARQYCMFYNRFGRCNRGNDCPYIHDPDKVAVCTSSKLAVSLESYGSLYETVAPAPPRSKLVVSQESYGSL</sequence>
<accession>A0A8K0AAG8</accession>
<organism evidence="6 7">
    <name type="scientific">Branchiostoma lanceolatum</name>
    <name type="common">Common lancelet</name>
    <name type="synonym">Amphioxus lanceolatum</name>
    <dbReference type="NCBI Taxonomy" id="7740"/>
    <lineage>
        <taxon>Eukaryota</taxon>
        <taxon>Metazoa</taxon>
        <taxon>Chordata</taxon>
        <taxon>Cephalochordata</taxon>
        <taxon>Leptocardii</taxon>
        <taxon>Amphioxiformes</taxon>
        <taxon>Branchiostomatidae</taxon>
        <taxon>Branchiostoma</taxon>
    </lineage>
</organism>
<dbReference type="SMART" id="SM00356">
    <property type="entry name" value="ZnF_C3H1"/>
    <property type="match status" value="1"/>
</dbReference>
<name>A0A8K0AAG8_BRALA</name>
<proteinExistence type="predicted"/>
<feature type="compositionally biased region" description="Polar residues" evidence="4">
    <location>
        <begin position="170"/>
        <end position="179"/>
    </location>
</feature>
<dbReference type="OrthoDB" id="3247158at2759"/>
<dbReference type="Gene3D" id="3.30.1370.210">
    <property type="match status" value="1"/>
</dbReference>
<dbReference type="InterPro" id="IPR036855">
    <property type="entry name" value="Znf_CCCH_sf"/>
</dbReference>
<dbReference type="EMBL" id="OV696692">
    <property type="protein sequence ID" value="CAH1270814.1"/>
    <property type="molecule type" value="Genomic_DNA"/>
</dbReference>
<feature type="region of interest" description="Disordered" evidence="4">
    <location>
        <begin position="168"/>
        <end position="187"/>
    </location>
</feature>
<dbReference type="SUPFAM" id="SSF90229">
    <property type="entry name" value="CCCH zinc finger"/>
    <property type="match status" value="1"/>
</dbReference>
<dbReference type="GO" id="GO:0008270">
    <property type="term" value="F:zinc ion binding"/>
    <property type="evidence" value="ECO:0007669"/>
    <property type="project" value="UniProtKB-KW"/>
</dbReference>
<dbReference type="PANTHER" id="PTHR46156">
    <property type="entry name" value="CCCH ZINGC FINGER"/>
    <property type="match status" value="1"/>
</dbReference>
<keyword evidence="7" id="KW-1185">Reference proteome</keyword>
<feature type="region of interest" description="Disordered" evidence="4">
    <location>
        <begin position="1"/>
        <end position="43"/>
    </location>
</feature>
<evidence type="ECO:0000313" key="6">
    <source>
        <dbReference type="EMBL" id="CAH1270814.1"/>
    </source>
</evidence>
<dbReference type="AlphaFoldDB" id="A0A8K0AAG8"/>
<keyword evidence="3" id="KW-0862">Zinc</keyword>
<gene>
    <name evidence="6" type="primary">ZC3H3</name>
    <name evidence="6" type="ORF">BLAG_LOCUS22993</name>
</gene>
<dbReference type="InterPro" id="IPR000571">
    <property type="entry name" value="Znf_CCCH"/>
</dbReference>
<evidence type="ECO:0000256" key="2">
    <source>
        <dbReference type="ARBA" id="ARBA00022771"/>
    </source>
</evidence>
<dbReference type="PANTHER" id="PTHR46156:SF1">
    <property type="entry name" value="ZINC FINGER CCCH DOMAIN-CONTAINING PROTEIN 3"/>
    <property type="match status" value="1"/>
</dbReference>
<evidence type="ECO:0000256" key="4">
    <source>
        <dbReference type="SAM" id="MobiDB-lite"/>
    </source>
</evidence>
<dbReference type="GO" id="GO:0005634">
    <property type="term" value="C:nucleus"/>
    <property type="evidence" value="ECO:0007669"/>
    <property type="project" value="TreeGrafter"/>
</dbReference>
<protein>
    <submittedName>
        <fullName evidence="6">ZC3H3 protein</fullName>
    </submittedName>
</protein>
<dbReference type="Proteomes" id="UP000838412">
    <property type="component" value="Chromosome 7"/>
</dbReference>
<evidence type="ECO:0000256" key="3">
    <source>
        <dbReference type="ARBA" id="ARBA00022833"/>
    </source>
</evidence>
<reference evidence="6" key="1">
    <citation type="submission" date="2022-01" db="EMBL/GenBank/DDBJ databases">
        <authorList>
            <person name="Braso-Vives M."/>
        </authorList>
    </citation>
    <scope>NUCLEOTIDE SEQUENCE</scope>
</reference>